<dbReference type="GO" id="GO:0030170">
    <property type="term" value="F:pyridoxal phosphate binding"/>
    <property type="evidence" value="ECO:0007669"/>
    <property type="project" value="UniProtKB-UniRule"/>
</dbReference>
<dbReference type="InterPro" id="IPR000192">
    <property type="entry name" value="Aminotrans_V_dom"/>
</dbReference>
<dbReference type="AlphaFoldDB" id="G9WYR7"/>
<dbReference type="Gene3D" id="3.90.1150.10">
    <property type="entry name" value="Aspartate Aminotransferase, domain 1"/>
    <property type="match status" value="1"/>
</dbReference>
<dbReference type="PROSITE" id="PS00595">
    <property type="entry name" value="AA_TRANSFER_CLASS_5"/>
    <property type="match status" value="1"/>
</dbReference>
<comment type="catalytic activity">
    <reaction evidence="6 8">
        <text>(sulfur carrier)-H + L-cysteine = (sulfur carrier)-SH + L-alanine</text>
        <dbReference type="Rhea" id="RHEA:43892"/>
        <dbReference type="Rhea" id="RHEA-COMP:14737"/>
        <dbReference type="Rhea" id="RHEA-COMP:14739"/>
        <dbReference type="ChEBI" id="CHEBI:29917"/>
        <dbReference type="ChEBI" id="CHEBI:35235"/>
        <dbReference type="ChEBI" id="CHEBI:57972"/>
        <dbReference type="ChEBI" id="CHEBI:64428"/>
        <dbReference type="EC" id="2.8.1.7"/>
    </reaction>
</comment>
<evidence type="ECO:0000256" key="3">
    <source>
        <dbReference type="ARBA" id="ARBA00012239"/>
    </source>
</evidence>
<dbReference type="PANTHER" id="PTHR43586:SF8">
    <property type="entry name" value="CYSTEINE DESULFURASE 1, CHLOROPLASTIC"/>
    <property type="match status" value="1"/>
</dbReference>
<protein>
    <recommendedName>
        <fullName evidence="3 8">Cysteine desulfurase</fullName>
        <ecNumber evidence="3 8">2.8.1.7</ecNumber>
    </recommendedName>
</protein>
<reference evidence="10 11" key="1">
    <citation type="submission" date="2011-08" db="EMBL/GenBank/DDBJ databases">
        <title>The Genome Sequence of Eubacteriaceae bacterium ACC19a.</title>
        <authorList>
            <consortium name="The Broad Institute Genome Sequencing Platform"/>
            <person name="Earl A."/>
            <person name="Ward D."/>
            <person name="Feldgarden M."/>
            <person name="Gevers D."/>
            <person name="Sizova M."/>
            <person name="Hazen A."/>
            <person name="Epstein S."/>
            <person name="Young S.K."/>
            <person name="Zeng Q."/>
            <person name="Gargeya S."/>
            <person name="Fitzgerald M."/>
            <person name="Haas B."/>
            <person name="Abouelleil A."/>
            <person name="Alvarado L."/>
            <person name="Arachchi H.M."/>
            <person name="Berlin A."/>
            <person name="Brown A."/>
            <person name="Chapman S.B."/>
            <person name="Chen Z."/>
            <person name="Dunbar C."/>
            <person name="Freedman E."/>
            <person name="Gearin G."/>
            <person name="Gellesch M."/>
            <person name="Goldberg J."/>
            <person name="Griggs A."/>
            <person name="Gujja S."/>
            <person name="Heiman D."/>
            <person name="Howarth C."/>
            <person name="Larson L."/>
            <person name="Lui A."/>
            <person name="MacDonald P.J.P."/>
            <person name="Montmayeur A."/>
            <person name="Murphy C."/>
            <person name="Neiman D."/>
            <person name="Pearson M."/>
            <person name="Priest M."/>
            <person name="Roberts A."/>
            <person name="Saif S."/>
            <person name="Shea T."/>
            <person name="Shenoy N."/>
            <person name="Sisk P."/>
            <person name="Stolte C."/>
            <person name="Sykes S."/>
            <person name="Wortman J."/>
            <person name="Nusbaum C."/>
            <person name="Birren B."/>
        </authorList>
    </citation>
    <scope>NUCLEOTIDE SEQUENCE [LARGE SCALE GENOMIC DNA]</scope>
    <source>
        <strain evidence="10 11">ACC19a</strain>
    </source>
</reference>
<evidence type="ECO:0000256" key="2">
    <source>
        <dbReference type="ARBA" id="ARBA00010447"/>
    </source>
</evidence>
<evidence type="ECO:0000256" key="6">
    <source>
        <dbReference type="ARBA" id="ARBA00050776"/>
    </source>
</evidence>
<dbReference type="EMBL" id="AFZE01000004">
    <property type="protein sequence ID" value="EHL16249.1"/>
    <property type="molecule type" value="Genomic_DNA"/>
</dbReference>
<dbReference type="InterPro" id="IPR015422">
    <property type="entry name" value="PyrdxlP-dep_Trfase_small"/>
</dbReference>
<comment type="similarity">
    <text evidence="2 8">Belongs to the class-V pyridoxal-phosphate-dependent aminotransferase family. Csd subfamily.</text>
</comment>
<keyword evidence="4 8" id="KW-0808">Transferase</keyword>
<dbReference type="InterPro" id="IPR015424">
    <property type="entry name" value="PyrdxlP-dep_Trfase"/>
</dbReference>
<accession>G9WYR7</accession>
<evidence type="ECO:0000256" key="4">
    <source>
        <dbReference type="ARBA" id="ARBA00022679"/>
    </source>
</evidence>
<evidence type="ECO:0000313" key="11">
    <source>
        <dbReference type="Proteomes" id="UP000006437"/>
    </source>
</evidence>
<comment type="caution">
    <text evidence="10">The sequence shown here is derived from an EMBL/GenBank/DDBJ whole genome shotgun (WGS) entry which is preliminary data.</text>
</comment>
<dbReference type="Proteomes" id="UP000006437">
    <property type="component" value="Unassembled WGS sequence"/>
</dbReference>
<evidence type="ECO:0000313" key="10">
    <source>
        <dbReference type="EMBL" id="EHL16249.1"/>
    </source>
</evidence>
<name>G9WYR7_9FIRM</name>
<dbReference type="GO" id="GO:0031071">
    <property type="term" value="F:cysteine desulfurase activity"/>
    <property type="evidence" value="ECO:0007669"/>
    <property type="project" value="UniProtKB-UniRule"/>
</dbReference>
<evidence type="ECO:0000256" key="5">
    <source>
        <dbReference type="ARBA" id="ARBA00022898"/>
    </source>
</evidence>
<dbReference type="InterPro" id="IPR015421">
    <property type="entry name" value="PyrdxlP-dep_Trfase_major"/>
</dbReference>
<evidence type="ECO:0000256" key="1">
    <source>
        <dbReference type="ARBA" id="ARBA00001933"/>
    </source>
</evidence>
<dbReference type="EC" id="2.8.1.7" evidence="3 8"/>
<feature type="domain" description="Aminotransferase class V" evidence="9">
    <location>
        <begin position="27"/>
        <end position="398"/>
    </location>
</feature>
<dbReference type="GO" id="GO:0006534">
    <property type="term" value="P:cysteine metabolic process"/>
    <property type="evidence" value="ECO:0007669"/>
    <property type="project" value="UniProtKB-UniRule"/>
</dbReference>
<dbReference type="InterPro" id="IPR020578">
    <property type="entry name" value="Aminotrans_V_PyrdxlP_BS"/>
</dbReference>
<dbReference type="Pfam" id="PF00266">
    <property type="entry name" value="Aminotran_5"/>
    <property type="match status" value="1"/>
</dbReference>
<organism evidence="10 11">
    <name type="scientific">Peptoanaerobacter stomatis</name>
    <dbReference type="NCBI Taxonomy" id="796937"/>
    <lineage>
        <taxon>Bacteria</taxon>
        <taxon>Bacillati</taxon>
        <taxon>Bacillota</taxon>
        <taxon>Clostridia</taxon>
        <taxon>Peptostreptococcales</taxon>
        <taxon>Filifactoraceae</taxon>
        <taxon>Peptoanaerobacter</taxon>
    </lineage>
</organism>
<evidence type="ECO:0000259" key="9">
    <source>
        <dbReference type="Pfam" id="PF00266"/>
    </source>
</evidence>
<dbReference type="PANTHER" id="PTHR43586">
    <property type="entry name" value="CYSTEINE DESULFURASE"/>
    <property type="match status" value="1"/>
</dbReference>
<dbReference type="RefSeq" id="WP_009525551.1">
    <property type="nucleotide sequence ID" value="NZ_JH414553.1"/>
</dbReference>
<comment type="cofactor">
    <cofactor evidence="1 7">
        <name>pyridoxal 5'-phosphate</name>
        <dbReference type="ChEBI" id="CHEBI:597326"/>
    </cofactor>
</comment>
<dbReference type="SUPFAM" id="SSF53383">
    <property type="entry name" value="PLP-dependent transferases"/>
    <property type="match status" value="1"/>
</dbReference>
<dbReference type="CDD" id="cd06453">
    <property type="entry name" value="SufS_like"/>
    <property type="match status" value="1"/>
</dbReference>
<dbReference type="PATRIC" id="fig|796937.3.peg.511"/>
<evidence type="ECO:0000256" key="8">
    <source>
        <dbReference type="RuleBase" id="RU004506"/>
    </source>
</evidence>
<evidence type="ECO:0000256" key="7">
    <source>
        <dbReference type="RuleBase" id="RU004504"/>
    </source>
</evidence>
<keyword evidence="5 8" id="KW-0663">Pyridoxal phosphate</keyword>
<dbReference type="NCBIfam" id="TIGR01979">
    <property type="entry name" value="sufS"/>
    <property type="match status" value="1"/>
</dbReference>
<comment type="function">
    <text evidence="8">Catalyzes the removal of elemental sulfur and selenium atoms from L-cysteine, L-cystine, L-selenocysteine, and L-selenocystine to produce L-alanine.</text>
</comment>
<proteinExistence type="inferred from homology"/>
<dbReference type="Gene3D" id="3.40.640.10">
    <property type="entry name" value="Type I PLP-dependent aspartate aminotransferase-like (Major domain)"/>
    <property type="match status" value="1"/>
</dbReference>
<dbReference type="InterPro" id="IPR010970">
    <property type="entry name" value="Cys_dSase_SufS"/>
</dbReference>
<sequence length="414" mass="46800">MLLDDKIVKIREDFSYLDEQKLGRKIIYLDNAATSQKPNCVIDALSDYYKYQNANPHRGAHYLTVKATEAYENARSSIAKFINAKSSDEIIFTRNTTESLNLIAYSYALENLKKDDEILITILEHHSNFTTWHYVAEKTGAKLKIVYLDDNFSVDMTDFENKLTSKTKLVSVTGASNVTSCMPDIEKIVELSHKNGAIVVVDGAQLAPHKKVDMQKINCDFFAISGHKMLSPMGIGILYGKKDILDNMKPFMYGGEMIEYVYEDHSTFTLSPTRFEAGTMNVGGAIGLAKAIEYMEAIGMDNIYERERQLSEYAVSQLNKIPYIDIYYPQNAKNVGSAIAFNVKEIHPHDVASILDNFNIAVRSGHHCAMPLHKYLKINASCRASISFYNTKQEIDEFLTHLEDVRRTLGYGLE</sequence>
<dbReference type="HOGENOM" id="CLU_003433_2_5_9"/>
<gene>
    <name evidence="10" type="ORF">HMPREF9629_01318</name>
</gene>
<dbReference type="BioCyc" id="EBAC796937-HMP:GMGH-1323-MONOMER"/>